<dbReference type="PROSITE" id="PS51704">
    <property type="entry name" value="GP_PDE"/>
    <property type="match status" value="1"/>
</dbReference>
<dbReference type="PANTHER" id="PTHR46211:SF14">
    <property type="entry name" value="GLYCEROPHOSPHODIESTER PHOSPHODIESTERASE"/>
    <property type="match status" value="1"/>
</dbReference>
<dbReference type="Pfam" id="PF03009">
    <property type="entry name" value="GDPD"/>
    <property type="match status" value="1"/>
</dbReference>
<dbReference type="InterPro" id="IPR030395">
    <property type="entry name" value="GP_PDE_dom"/>
</dbReference>
<dbReference type="EMBL" id="FNPZ01000002">
    <property type="protein sequence ID" value="SDZ06163.1"/>
    <property type="molecule type" value="Genomic_DNA"/>
</dbReference>
<dbReference type="Gene3D" id="3.20.20.190">
    <property type="entry name" value="Phosphatidylinositol (PI) phosphodiesterase"/>
    <property type="match status" value="1"/>
</dbReference>
<evidence type="ECO:0000313" key="2">
    <source>
        <dbReference type="EMBL" id="SDZ06163.1"/>
    </source>
</evidence>
<dbReference type="RefSeq" id="WP_175494201.1">
    <property type="nucleotide sequence ID" value="NZ_FNPZ01000002.1"/>
</dbReference>
<accession>A0A1H3PYY8</accession>
<dbReference type="AlphaFoldDB" id="A0A1H3PYY8"/>
<proteinExistence type="predicted"/>
<keyword evidence="3" id="KW-1185">Reference proteome</keyword>
<name>A0A1H3PYY8_9MICO</name>
<gene>
    <name evidence="2" type="ORF">SAMN05216554_2190</name>
</gene>
<dbReference type="PANTHER" id="PTHR46211">
    <property type="entry name" value="GLYCEROPHOSPHORYL DIESTER PHOSPHODIESTERASE"/>
    <property type="match status" value="1"/>
</dbReference>
<dbReference type="STRING" id="381665.SAMN05216554_2190"/>
<feature type="domain" description="GP-PDE" evidence="1">
    <location>
        <begin position="20"/>
        <end position="260"/>
    </location>
</feature>
<dbReference type="SUPFAM" id="SSF51695">
    <property type="entry name" value="PLC-like phosphodiesterases"/>
    <property type="match status" value="1"/>
</dbReference>
<dbReference type="GO" id="GO:0008081">
    <property type="term" value="F:phosphoric diester hydrolase activity"/>
    <property type="evidence" value="ECO:0007669"/>
    <property type="project" value="InterPro"/>
</dbReference>
<evidence type="ECO:0000259" key="1">
    <source>
        <dbReference type="PROSITE" id="PS51704"/>
    </source>
</evidence>
<reference evidence="2 3" key="1">
    <citation type="submission" date="2016-10" db="EMBL/GenBank/DDBJ databases">
        <authorList>
            <person name="de Groot N.N."/>
        </authorList>
    </citation>
    <scope>NUCLEOTIDE SEQUENCE [LARGE SCALE GENOMIC DNA]</scope>
    <source>
        <strain evidence="2 3">CGMCC 4.3491</strain>
    </source>
</reference>
<evidence type="ECO:0000313" key="3">
    <source>
        <dbReference type="Proteomes" id="UP000198891"/>
    </source>
</evidence>
<dbReference type="Proteomes" id="UP000198891">
    <property type="component" value="Unassembled WGS sequence"/>
</dbReference>
<dbReference type="InterPro" id="IPR017946">
    <property type="entry name" value="PLC-like_Pdiesterase_TIM-brl"/>
</dbReference>
<dbReference type="GO" id="GO:0006629">
    <property type="term" value="P:lipid metabolic process"/>
    <property type="evidence" value="ECO:0007669"/>
    <property type="project" value="InterPro"/>
</dbReference>
<protein>
    <submittedName>
        <fullName evidence="2">Glycerophosphoryl diester phosphodiesterase</fullName>
    </submittedName>
</protein>
<organism evidence="2 3">
    <name type="scientific">Herbiconiux ginsengi</name>
    <dbReference type="NCBI Taxonomy" id="381665"/>
    <lineage>
        <taxon>Bacteria</taxon>
        <taxon>Bacillati</taxon>
        <taxon>Actinomycetota</taxon>
        <taxon>Actinomycetes</taxon>
        <taxon>Micrococcales</taxon>
        <taxon>Microbacteriaceae</taxon>
        <taxon>Herbiconiux</taxon>
    </lineage>
</organism>
<sequence>MPSRRRSDGRESGWFRPALPRILAHRGLALGVPENTLASFEKAISAGVDYLETDVNASADGVAIVSHDPTLERLAGRPERIAELTLEQLLGIDLGGGVRFVTLADVLAAHPGVRFNIDIKSDDVAAPAARAILDAGASDRVLITSFSTRRRRSAVDLLEAGGNRVAASASAGEFVPALLAAKLGLVPLVRLLLRRVDAVQIPLTVFRMRTTTARMVRRLHAAGVEVHVWTINDVAVARGLLERGVNGIVTDRADLMLPLAREFRALR</sequence>